<dbReference type="InterPro" id="IPR030934">
    <property type="entry name" value="Intein_C"/>
</dbReference>
<dbReference type="PROSITE" id="PS50817">
    <property type="entry name" value="INTEIN_N_TER"/>
    <property type="match status" value="1"/>
</dbReference>
<evidence type="ECO:0000259" key="1">
    <source>
        <dbReference type="Pfam" id="PF18431"/>
    </source>
</evidence>
<organism evidence="2 3">
    <name type="scientific">Streptomyces turgidiscabies</name>
    <dbReference type="NCBI Taxonomy" id="85558"/>
    <lineage>
        <taxon>Bacteria</taxon>
        <taxon>Bacillati</taxon>
        <taxon>Actinomycetota</taxon>
        <taxon>Actinomycetes</taxon>
        <taxon>Kitasatosporales</taxon>
        <taxon>Streptomycetaceae</taxon>
        <taxon>Streptomyces</taxon>
    </lineage>
</organism>
<feature type="domain" description="Bacterial CdiA-CT RNAse A" evidence="1">
    <location>
        <begin position="211"/>
        <end position="315"/>
    </location>
</feature>
<accession>A0ABU0RRL5</accession>
<dbReference type="Gene3D" id="2.170.16.10">
    <property type="entry name" value="Hedgehog/Intein (Hint) domain"/>
    <property type="match status" value="1"/>
</dbReference>
<dbReference type="PROSITE" id="PS50818">
    <property type="entry name" value="INTEIN_C_TER"/>
    <property type="match status" value="1"/>
</dbReference>
<dbReference type="RefSeq" id="WP_307628187.1">
    <property type="nucleotide sequence ID" value="NZ_JAUSZS010000004.1"/>
</dbReference>
<dbReference type="EMBL" id="JAUSZS010000004">
    <property type="protein sequence ID" value="MDQ0934625.1"/>
    <property type="molecule type" value="Genomic_DNA"/>
</dbReference>
<dbReference type="CDD" id="cd00081">
    <property type="entry name" value="Hint"/>
    <property type="match status" value="1"/>
</dbReference>
<comment type="caution">
    <text evidence="2">The sequence shown here is derived from an EMBL/GenBank/DDBJ whole genome shotgun (WGS) entry which is preliminary data.</text>
</comment>
<proteinExistence type="predicted"/>
<dbReference type="InterPro" id="IPR006141">
    <property type="entry name" value="Intein_N"/>
</dbReference>
<dbReference type="Pfam" id="PF18431">
    <property type="entry name" value="RNAse_A_bac"/>
    <property type="match status" value="1"/>
</dbReference>
<dbReference type="InterPro" id="IPR041436">
    <property type="entry name" value="RNAse_A_bac"/>
</dbReference>
<keyword evidence="3" id="KW-1185">Reference proteome</keyword>
<dbReference type="InterPro" id="IPR036844">
    <property type="entry name" value="Hint_dom_sf"/>
</dbReference>
<dbReference type="NCBIfam" id="TIGR01443">
    <property type="entry name" value="intein_Cterm"/>
    <property type="match status" value="1"/>
</dbReference>
<evidence type="ECO:0000313" key="3">
    <source>
        <dbReference type="Proteomes" id="UP001223072"/>
    </source>
</evidence>
<gene>
    <name evidence="2" type="ORF">QFZ49_004565</name>
</gene>
<name>A0ABU0RRL5_9ACTN</name>
<dbReference type="Pfam" id="PF07591">
    <property type="entry name" value="PT-HINT"/>
    <property type="match status" value="1"/>
</dbReference>
<protein>
    <recommendedName>
        <fullName evidence="1">Bacterial CdiA-CT RNAse A domain-containing protein</fullName>
    </recommendedName>
</protein>
<dbReference type="SUPFAM" id="SSF51294">
    <property type="entry name" value="Hedgehog/intein (Hint) domain"/>
    <property type="match status" value="1"/>
</dbReference>
<sequence length="320" mass="33701">MNAALSCASAAPLVGYGASTVKFGKWGDKGLDFFKGLFGKGKKSSCKVPNSFTPETRVQLAGGSTKAISLVAVGDRVLATDPESGRTEARPVTKVIEGAGQKDLVELTVDTDGAAGNATGTLKATANHPFWVQDLHSWVDAEDITLGAALRKPSGATVEVIEVREWTAPQKVFNLSVDEIPTYYALAGDSPVLVHNCGDLDKDLVSGGHAKNHVGLSDDALKTRAKTLKGGEASSLDPATAQASINKVLEGVDLNKWAANQNLPVGKDRLLTGSFAQPIGRVADAQGNVYDATKLTLVIRKIKDPKHKGAWIVYTVKASR</sequence>
<dbReference type="Proteomes" id="UP001223072">
    <property type="component" value="Unassembled WGS sequence"/>
</dbReference>
<evidence type="ECO:0000313" key="2">
    <source>
        <dbReference type="EMBL" id="MDQ0934625.1"/>
    </source>
</evidence>
<reference evidence="2 3" key="1">
    <citation type="submission" date="2023-07" db="EMBL/GenBank/DDBJ databases">
        <title>Comparative genomics of wheat-associated soil bacteria to identify genetic determinants of phenazine resistance.</title>
        <authorList>
            <person name="Mouncey N."/>
        </authorList>
    </citation>
    <scope>NUCLEOTIDE SEQUENCE [LARGE SCALE GENOMIC DNA]</scope>
    <source>
        <strain evidence="2 3">W2I16</strain>
    </source>
</reference>